<accession>A0ABT8KQQ0</accession>
<evidence type="ECO:0008006" key="3">
    <source>
        <dbReference type="Google" id="ProtNLM"/>
    </source>
</evidence>
<dbReference type="EMBL" id="JAUJEA010000006">
    <property type="protein sequence ID" value="MDN5203076.1"/>
    <property type="molecule type" value="Genomic_DNA"/>
</dbReference>
<name>A0ABT8KQQ0_9BACT</name>
<dbReference type="RefSeq" id="WP_346753098.1">
    <property type="nucleotide sequence ID" value="NZ_JAUJEA010000006.1"/>
</dbReference>
<dbReference type="Proteomes" id="UP001172082">
    <property type="component" value="Unassembled WGS sequence"/>
</dbReference>
<evidence type="ECO:0000313" key="1">
    <source>
        <dbReference type="EMBL" id="MDN5203076.1"/>
    </source>
</evidence>
<dbReference type="SUPFAM" id="SSF52266">
    <property type="entry name" value="SGNH hydrolase"/>
    <property type="match status" value="1"/>
</dbReference>
<proteinExistence type="predicted"/>
<protein>
    <recommendedName>
        <fullName evidence="3">DUF1574 domain-containing protein</fullName>
    </recommendedName>
</protein>
<comment type="caution">
    <text evidence="1">The sequence shown here is derived from an EMBL/GenBank/DDBJ whole genome shotgun (WGS) entry which is preliminary data.</text>
</comment>
<keyword evidence="2" id="KW-1185">Reference proteome</keyword>
<gene>
    <name evidence="1" type="ORF">QQ008_16930</name>
</gene>
<sequence length="309" mass="36701">MKSYFIKFLMLLLIVTAIAYVIDMYLTHEFNKSNYYKPLWVDKFKNENFDFILLGNSRVYSTIDVEKLEKATGLKGLNLGLDGSNFASQLLMLKIFLENRNTTKRILFQVDPVVYNNYGEDEFSTYTFYPLLKRDYVFEHQKQFGFKYYLLRYIPMLRYAMFNFKWSPENFTKLKLNSWKPPFDSHGSLIHDENFKGPKLQNFLAEEFFENKYFNQIITLSKKQNIPITLFTAPYIAYNEKSGKVMQLFDQFIDKKGMEYHNYHNMFQGNYDLFYDNNHINAKGVALFNQHIATLLTPKRSQNLSATNP</sequence>
<evidence type="ECO:0000313" key="2">
    <source>
        <dbReference type="Proteomes" id="UP001172082"/>
    </source>
</evidence>
<organism evidence="1 2">
    <name type="scientific">Splendidivirga corallicola</name>
    <dbReference type="NCBI Taxonomy" id="3051826"/>
    <lineage>
        <taxon>Bacteria</taxon>
        <taxon>Pseudomonadati</taxon>
        <taxon>Bacteroidota</taxon>
        <taxon>Cytophagia</taxon>
        <taxon>Cytophagales</taxon>
        <taxon>Splendidivirgaceae</taxon>
        <taxon>Splendidivirga</taxon>
    </lineage>
</organism>
<reference evidence="1" key="1">
    <citation type="submission" date="2023-06" db="EMBL/GenBank/DDBJ databases">
        <title>Genomic of Parafulvivirga corallium.</title>
        <authorList>
            <person name="Wang G."/>
        </authorList>
    </citation>
    <scope>NUCLEOTIDE SEQUENCE</scope>
    <source>
        <strain evidence="1">BMA10</strain>
    </source>
</reference>